<evidence type="ECO:0000256" key="2">
    <source>
        <dbReference type="ARBA" id="ARBA00023274"/>
    </source>
</evidence>
<dbReference type="AlphaFoldDB" id="A0A565CPH2"/>
<keyword evidence="5" id="KW-1185">Reference proteome</keyword>
<evidence type="ECO:0000313" key="4">
    <source>
        <dbReference type="EMBL" id="VVB15366.1"/>
    </source>
</evidence>
<evidence type="ECO:0000313" key="5">
    <source>
        <dbReference type="Proteomes" id="UP000489600"/>
    </source>
</evidence>
<dbReference type="GO" id="GO:1990904">
    <property type="term" value="C:ribonucleoprotein complex"/>
    <property type="evidence" value="ECO:0007669"/>
    <property type="project" value="UniProtKB-KW"/>
</dbReference>
<accession>A0A565CPH2</accession>
<name>A0A565CPH2_9BRAS</name>
<dbReference type="GO" id="GO:0005840">
    <property type="term" value="C:ribosome"/>
    <property type="evidence" value="ECO:0007669"/>
    <property type="project" value="UniProtKB-KW"/>
</dbReference>
<evidence type="ECO:0000259" key="3">
    <source>
        <dbReference type="Pfam" id="PF17135"/>
    </source>
</evidence>
<sequence>MHVVAEVPWRRLPHFSVTYWIPVDYVASPTKEVPVCVEEANDVVEKTQLKASGTALLKGPKNSREAVKHFVPAPAAHNRTKPYIWSS</sequence>
<dbReference type="Pfam" id="PF17135">
    <property type="entry name" value="Ribosomal_L18"/>
    <property type="match status" value="1"/>
</dbReference>
<feature type="domain" description="Large ribosomal subunit protein uL15/eL18" evidence="3">
    <location>
        <begin position="50"/>
        <end position="86"/>
    </location>
</feature>
<keyword evidence="1" id="KW-0689">Ribosomal protein</keyword>
<dbReference type="InterPro" id="IPR021131">
    <property type="entry name" value="Ribosomal_uL15/eL18"/>
</dbReference>
<reference evidence="4" key="1">
    <citation type="submission" date="2019-07" db="EMBL/GenBank/DDBJ databases">
        <authorList>
            <person name="Dittberner H."/>
        </authorList>
    </citation>
    <scope>NUCLEOTIDE SEQUENCE [LARGE SCALE GENOMIC DNA]</scope>
</reference>
<protein>
    <recommendedName>
        <fullName evidence="3">Large ribosomal subunit protein uL15/eL18 domain-containing protein</fullName>
    </recommendedName>
</protein>
<evidence type="ECO:0000256" key="1">
    <source>
        <dbReference type="ARBA" id="ARBA00022980"/>
    </source>
</evidence>
<organism evidence="4 5">
    <name type="scientific">Arabis nemorensis</name>
    <dbReference type="NCBI Taxonomy" id="586526"/>
    <lineage>
        <taxon>Eukaryota</taxon>
        <taxon>Viridiplantae</taxon>
        <taxon>Streptophyta</taxon>
        <taxon>Embryophyta</taxon>
        <taxon>Tracheophyta</taxon>
        <taxon>Spermatophyta</taxon>
        <taxon>Magnoliopsida</taxon>
        <taxon>eudicotyledons</taxon>
        <taxon>Gunneridae</taxon>
        <taxon>Pentapetalae</taxon>
        <taxon>rosids</taxon>
        <taxon>malvids</taxon>
        <taxon>Brassicales</taxon>
        <taxon>Brassicaceae</taxon>
        <taxon>Arabideae</taxon>
        <taxon>Arabis</taxon>
    </lineage>
</organism>
<dbReference type="Proteomes" id="UP000489600">
    <property type="component" value="Unassembled WGS sequence"/>
</dbReference>
<comment type="caution">
    <text evidence="4">The sequence shown here is derived from an EMBL/GenBank/DDBJ whole genome shotgun (WGS) entry which is preliminary data.</text>
</comment>
<dbReference type="EMBL" id="CABITT030000008">
    <property type="protein sequence ID" value="VVB15366.1"/>
    <property type="molecule type" value="Genomic_DNA"/>
</dbReference>
<proteinExistence type="predicted"/>
<dbReference type="Gene3D" id="3.100.10.10">
    <property type="match status" value="1"/>
</dbReference>
<keyword evidence="2" id="KW-0687">Ribonucleoprotein</keyword>
<gene>
    <name evidence="4" type="ORF">ANE_LOCUS25810</name>
</gene>